<feature type="transmembrane region" description="Helical" evidence="1">
    <location>
        <begin position="82"/>
        <end position="102"/>
    </location>
</feature>
<feature type="transmembrane region" description="Helical" evidence="1">
    <location>
        <begin position="12"/>
        <end position="37"/>
    </location>
</feature>
<evidence type="ECO:0000313" key="3">
    <source>
        <dbReference type="WBParaSite" id="Hba_02683"/>
    </source>
</evidence>
<name>A0A1I7WD45_HETBA</name>
<keyword evidence="1" id="KW-0472">Membrane</keyword>
<proteinExistence type="predicted"/>
<organism evidence="2 3">
    <name type="scientific">Heterorhabditis bacteriophora</name>
    <name type="common">Entomopathogenic nematode worm</name>
    <dbReference type="NCBI Taxonomy" id="37862"/>
    <lineage>
        <taxon>Eukaryota</taxon>
        <taxon>Metazoa</taxon>
        <taxon>Ecdysozoa</taxon>
        <taxon>Nematoda</taxon>
        <taxon>Chromadorea</taxon>
        <taxon>Rhabditida</taxon>
        <taxon>Rhabditina</taxon>
        <taxon>Rhabditomorpha</taxon>
        <taxon>Strongyloidea</taxon>
        <taxon>Heterorhabditidae</taxon>
        <taxon>Heterorhabditis</taxon>
    </lineage>
</organism>
<keyword evidence="1" id="KW-0812">Transmembrane</keyword>
<keyword evidence="2" id="KW-1185">Reference proteome</keyword>
<feature type="transmembrane region" description="Helical" evidence="1">
    <location>
        <begin position="43"/>
        <end position="62"/>
    </location>
</feature>
<evidence type="ECO:0000256" key="1">
    <source>
        <dbReference type="SAM" id="Phobius"/>
    </source>
</evidence>
<sequence length="104" mass="12366">MVEAVYELAEFVLHRGVILSVLIIAFESCVFFIQSYIFSLSKLWVYIFAKLLIWKWVSHILLLHKKCICFKYKSTNESNASLLNLFEVFTCSFLFYFVYFSFCI</sequence>
<reference evidence="3" key="1">
    <citation type="submission" date="2016-11" db="UniProtKB">
        <authorList>
            <consortium name="WormBaseParasite"/>
        </authorList>
    </citation>
    <scope>IDENTIFICATION</scope>
</reference>
<dbReference type="WBParaSite" id="Hba_02683">
    <property type="protein sequence ID" value="Hba_02683"/>
    <property type="gene ID" value="Hba_02683"/>
</dbReference>
<protein>
    <submittedName>
        <fullName evidence="3">Uncharacterized protein</fullName>
    </submittedName>
</protein>
<keyword evidence="1" id="KW-1133">Transmembrane helix</keyword>
<accession>A0A1I7WD45</accession>
<evidence type="ECO:0000313" key="2">
    <source>
        <dbReference type="Proteomes" id="UP000095283"/>
    </source>
</evidence>
<dbReference type="Proteomes" id="UP000095283">
    <property type="component" value="Unplaced"/>
</dbReference>
<dbReference type="AlphaFoldDB" id="A0A1I7WD45"/>